<proteinExistence type="predicted"/>
<evidence type="ECO:0000256" key="1">
    <source>
        <dbReference type="SAM" id="SignalP"/>
    </source>
</evidence>
<feature type="chain" id="PRO_5047211331" evidence="1">
    <location>
        <begin position="30"/>
        <end position="302"/>
    </location>
</feature>
<dbReference type="Proteomes" id="UP000724149">
    <property type="component" value="Unassembled WGS sequence"/>
</dbReference>
<protein>
    <submittedName>
        <fullName evidence="2">Uncharacterized protein</fullName>
    </submittedName>
</protein>
<organism evidence="2 3">
    <name type="scientific">Hydrogenoanaerobacterium saccharovorans</name>
    <dbReference type="NCBI Taxonomy" id="474960"/>
    <lineage>
        <taxon>Bacteria</taxon>
        <taxon>Bacillati</taxon>
        <taxon>Bacillota</taxon>
        <taxon>Clostridia</taxon>
        <taxon>Eubacteriales</taxon>
        <taxon>Oscillospiraceae</taxon>
        <taxon>Hydrogenoanaerobacterium</taxon>
    </lineage>
</organism>
<dbReference type="EMBL" id="JACSNR010000002">
    <property type="protein sequence ID" value="MBM6922738.1"/>
    <property type="molecule type" value="Genomic_DNA"/>
</dbReference>
<reference evidence="2 3" key="1">
    <citation type="journal article" date="2021" name="Sci. Rep.">
        <title>The distribution of antibiotic resistance genes in chicken gut microbiota commensals.</title>
        <authorList>
            <person name="Juricova H."/>
            <person name="Matiasovicova J."/>
            <person name="Kubasova T."/>
            <person name="Cejkova D."/>
            <person name="Rychlik I."/>
        </authorList>
    </citation>
    <scope>NUCLEOTIDE SEQUENCE [LARGE SCALE GENOMIC DNA]</scope>
    <source>
        <strain evidence="2 3">An564</strain>
    </source>
</reference>
<sequence>MREKKMLRRTAAGMIAAVLMAGGISTVYAAETPGLSLGNDGAVAAEISLLQPDSTYYFPVQYTREDGRLVQVRASEADALELEVRSGEALDGAEIRTWNGRCYVRLETAGDIRDGERYTTELTLRYDRGGDEETLDFAVTAGLRAASLSSVQAGEPIPVRTYMPLYTVAQQMELARLNLWRPVTFVGEGWSFTGTLTAKGTVDFSVTRESIPAVERYLDGAPAAYLGFPGGGNFENGKLTIDLSQLREEFDGTVYAYRYLYGRLYRIPSSYDAEANTITLSVTNLGRYVLTDEKIPEATIVD</sequence>
<feature type="signal peptide" evidence="1">
    <location>
        <begin position="1"/>
        <end position="29"/>
    </location>
</feature>
<evidence type="ECO:0000313" key="3">
    <source>
        <dbReference type="Proteomes" id="UP000724149"/>
    </source>
</evidence>
<keyword evidence="3" id="KW-1185">Reference proteome</keyword>
<comment type="caution">
    <text evidence="2">The sequence shown here is derived from an EMBL/GenBank/DDBJ whole genome shotgun (WGS) entry which is preliminary data.</text>
</comment>
<name>A0ABS2GMH5_9FIRM</name>
<keyword evidence="1" id="KW-0732">Signal</keyword>
<accession>A0ABS2GMH5</accession>
<dbReference type="RefSeq" id="WP_204719821.1">
    <property type="nucleotide sequence ID" value="NZ_JACSNR010000002.1"/>
</dbReference>
<gene>
    <name evidence="2" type="ORF">H9X81_03395</name>
</gene>
<evidence type="ECO:0000313" key="2">
    <source>
        <dbReference type="EMBL" id="MBM6922738.1"/>
    </source>
</evidence>